<dbReference type="InterPro" id="IPR011010">
    <property type="entry name" value="DNA_brk_join_enz"/>
</dbReference>
<sequence>MQVSRPVHLPVHVGVSPEPSNQTPSARPKSRGPGPYLAKTGSVYIFQIKMPKTSGGTRAIPPLRLSLGACSHRRARLMADLLAARARLMFDEMRHGRGMQDDDDSEMRALEAVIEMKGELKAYLRMIDRSDAPIPTEELQKAAGIRDLVGLSRELERQAQGEPFNELIVGHADMLKQSAIAKLSASSALSDLAPIQAASAPPQSPAQKSVVSRADILHRNTEAQELSDEWDMPRDAQGKLIPAFELDRRTVRRSKSVQPKLSDVIPTYIAGRRLSGGANIARDLATAESRLALFIELIGDHRVDTYVPADLQAFVNLMQYWPGDNNQRDPDLTPWQVIENNRDLHLKPLAKTTFKDGYLAVIKAAIRSAIAGGGFTDPFGGAKIRIPKTAESPRRATPIGASKMNNLFKTGIESGLIEDIMLPLLGHLTSRRLGLLIHLRGNDIREQFSNIWVGQVTRLTHINGIWTTVPVKTEDSERYFVLHDFLKEIGFIDWATRQGSNFLFPNIMNLKDPSKSGSSYMQRLFKRAGIKPKAREESGGRREVFHSLRSGNIQDMRESGVDPRERRVQAGHSAGIDEHDLYGFDVATEKEARKLKVLPLDPEIDYSIFRGLDFEAIANRRRVAGPPKRK</sequence>
<keyword evidence="1" id="KW-0233">DNA recombination</keyword>
<feature type="region of interest" description="Disordered" evidence="2">
    <location>
        <begin position="1"/>
        <end position="35"/>
    </location>
</feature>
<evidence type="ECO:0000313" key="3">
    <source>
        <dbReference type="EMBL" id="MBP1858680.1"/>
    </source>
</evidence>
<name>A0ABS4EL71_9HYPH</name>
<evidence type="ECO:0000313" key="4">
    <source>
        <dbReference type="Proteomes" id="UP000823786"/>
    </source>
</evidence>
<protein>
    <recommendedName>
        <fullName evidence="5">Integrase</fullName>
    </recommendedName>
</protein>
<gene>
    <name evidence="3" type="ORF">J2Z75_002188</name>
</gene>
<dbReference type="Proteomes" id="UP000823786">
    <property type="component" value="Unassembled WGS sequence"/>
</dbReference>
<evidence type="ECO:0000256" key="2">
    <source>
        <dbReference type="SAM" id="MobiDB-lite"/>
    </source>
</evidence>
<comment type="caution">
    <text evidence="3">The sequence shown here is derived from an EMBL/GenBank/DDBJ whole genome shotgun (WGS) entry which is preliminary data.</text>
</comment>
<dbReference type="EMBL" id="JAGGJV010000003">
    <property type="protein sequence ID" value="MBP1858680.1"/>
    <property type="molecule type" value="Genomic_DNA"/>
</dbReference>
<evidence type="ECO:0000256" key="1">
    <source>
        <dbReference type="ARBA" id="ARBA00023172"/>
    </source>
</evidence>
<accession>A0ABS4EL71</accession>
<reference evidence="3 4" key="1">
    <citation type="submission" date="2021-03" db="EMBL/GenBank/DDBJ databases">
        <title>Genomic Encyclopedia of Type Strains, Phase IV (KMG-IV): sequencing the most valuable type-strain genomes for metagenomic binning, comparative biology and taxonomic classification.</title>
        <authorList>
            <person name="Goeker M."/>
        </authorList>
    </citation>
    <scope>NUCLEOTIDE SEQUENCE [LARGE SCALE GENOMIC DNA]</scope>
    <source>
        <strain evidence="3 4">DSM 26427</strain>
    </source>
</reference>
<keyword evidence="4" id="KW-1185">Reference proteome</keyword>
<evidence type="ECO:0008006" key="5">
    <source>
        <dbReference type="Google" id="ProtNLM"/>
    </source>
</evidence>
<proteinExistence type="predicted"/>
<dbReference type="SUPFAM" id="SSF56349">
    <property type="entry name" value="DNA breaking-rejoining enzymes"/>
    <property type="match status" value="1"/>
</dbReference>
<dbReference type="InterPro" id="IPR013762">
    <property type="entry name" value="Integrase-like_cat_sf"/>
</dbReference>
<organism evidence="3 4">
    <name type="scientific">Rhizobium herbae</name>
    <dbReference type="NCBI Taxonomy" id="508661"/>
    <lineage>
        <taxon>Bacteria</taxon>
        <taxon>Pseudomonadati</taxon>
        <taxon>Pseudomonadota</taxon>
        <taxon>Alphaproteobacteria</taxon>
        <taxon>Hyphomicrobiales</taxon>
        <taxon>Rhizobiaceae</taxon>
        <taxon>Rhizobium/Agrobacterium group</taxon>
        <taxon>Rhizobium</taxon>
    </lineage>
</organism>
<dbReference type="Gene3D" id="1.10.443.10">
    <property type="entry name" value="Intergrase catalytic core"/>
    <property type="match status" value="1"/>
</dbReference>